<dbReference type="GeneID" id="45682189"/>
<evidence type="ECO:0000313" key="5">
    <source>
        <dbReference type="Proteomes" id="UP000237632"/>
    </source>
</evidence>
<keyword evidence="6" id="KW-1185">Reference proteome</keyword>
<dbReference type="Proteomes" id="UP001171620">
    <property type="component" value="Unassembled WGS sequence"/>
</dbReference>
<reference evidence="3" key="3">
    <citation type="submission" date="2023-07" db="EMBL/GenBank/DDBJ databases">
        <title>A collection of bacterial strains from the Burkholderia cepacia Research Laboratory and Repository.</title>
        <authorList>
            <person name="Lipuma J."/>
            <person name="Spilker T."/>
            <person name="Caverly L."/>
        </authorList>
    </citation>
    <scope>NUCLEOTIDE SEQUENCE</scope>
    <source>
        <strain evidence="3">AU44268</strain>
    </source>
</reference>
<dbReference type="AlphaFoldDB" id="A0A132DRZ3"/>
<reference evidence="4 5" key="1">
    <citation type="submission" date="2018-03" db="EMBL/GenBank/DDBJ databases">
        <authorList>
            <person name="Nguyen K."/>
            <person name="Fouts D."/>
            <person name="Sutton G."/>
        </authorList>
    </citation>
    <scope>NUCLEOTIDE SEQUENCE [LARGE SCALE GENOMIC DNA]</scope>
    <source>
        <strain evidence="4 5">AU3578</strain>
    </source>
</reference>
<dbReference type="Proteomes" id="UP000808215">
    <property type="component" value="Unassembled WGS sequence"/>
</dbReference>
<comment type="caution">
    <text evidence="4">The sequence shown here is derived from an EMBL/GenBank/DDBJ whole genome shotgun (WGS) entry which is preliminary data.</text>
</comment>
<evidence type="ECO:0000313" key="6">
    <source>
        <dbReference type="Proteomes" id="UP000808215"/>
    </source>
</evidence>
<evidence type="ECO:0000313" key="4">
    <source>
        <dbReference type="EMBL" id="PRH44069.1"/>
    </source>
</evidence>
<accession>A0A132DRZ3</accession>
<dbReference type="EMBL" id="PVHK01000013">
    <property type="protein sequence ID" value="PRH44069.1"/>
    <property type="molecule type" value="Genomic_DNA"/>
</dbReference>
<dbReference type="OMA" id="YERCPDI"/>
<evidence type="ECO:0000313" key="3">
    <source>
        <dbReference type="EMBL" id="MDN7796938.1"/>
    </source>
</evidence>
<keyword evidence="1" id="KW-1133">Transmembrane helix</keyword>
<evidence type="ECO:0000313" key="2">
    <source>
        <dbReference type="EMBL" id="MBJ9689721.1"/>
    </source>
</evidence>
<protein>
    <submittedName>
        <fullName evidence="4">Uncharacterized protein</fullName>
    </submittedName>
</protein>
<organism evidence="4 5">
    <name type="scientific">Burkholderia vietnamiensis</name>
    <dbReference type="NCBI Taxonomy" id="60552"/>
    <lineage>
        <taxon>Bacteria</taxon>
        <taxon>Pseudomonadati</taxon>
        <taxon>Pseudomonadota</taxon>
        <taxon>Betaproteobacteria</taxon>
        <taxon>Burkholderiales</taxon>
        <taxon>Burkholderiaceae</taxon>
        <taxon>Burkholderia</taxon>
        <taxon>Burkholderia cepacia complex</taxon>
    </lineage>
</organism>
<dbReference type="Proteomes" id="UP000237632">
    <property type="component" value="Unassembled WGS sequence"/>
</dbReference>
<dbReference type="EMBL" id="JAUJRV010000014">
    <property type="protein sequence ID" value="MDN7796938.1"/>
    <property type="molecule type" value="Genomic_DNA"/>
</dbReference>
<dbReference type="EMBL" id="JADVKH010000057">
    <property type="protein sequence ID" value="MBJ9689721.1"/>
    <property type="molecule type" value="Genomic_DNA"/>
</dbReference>
<name>A0A132DRZ3_BURVI</name>
<evidence type="ECO:0000256" key="1">
    <source>
        <dbReference type="SAM" id="Phobius"/>
    </source>
</evidence>
<feature type="transmembrane region" description="Helical" evidence="1">
    <location>
        <begin position="12"/>
        <end position="29"/>
    </location>
</feature>
<sequence>MPERFHSLEKFVFSLVVLSAVVCSAFLAYERHPEIKIALHEGEALMRESAKYSVVCSPSKYDPCAEMSAY</sequence>
<keyword evidence="1" id="KW-0472">Membrane</keyword>
<proteinExistence type="predicted"/>
<keyword evidence="1" id="KW-0812">Transmembrane</keyword>
<gene>
    <name evidence="4" type="ORF">C6T65_01480</name>
    <name evidence="2" type="ORF">I5589_21845</name>
    <name evidence="3" type="ORF">QZM33_18545</name>
</gene>
<reference evidence="2 6" key="2">
    <citation type="submission" date="2020-11" db="EMBL/GenBank/DDBJ databases">
        <title>Enhanced detection system for hospital associated transmission using whole genome sequencing surveillance.</title>
        <authorList>
            <person name="Harrison L.H."/>
            <person name="Van Tyne D."/>
            <person name="Marsh J.W."/>
            <person name="Griffith M.P."/>
            <person name="Snyder D.J."/>
            <person name="Cooper V.S."/>
            <person name="Mustapha M."/>
        </authorList>
    </citation>
    <scope>NUCLEOTIDE SEQUENCE [LARGE SCALE GENOMIC DNA]</scope>
    <source>
        <strain evidence="2 6">BC00020</strain>
    </source>
</reference>
<dbReference type="RefSeq" id="WP_011884867.1">
    <property type="nucleotide sequence ID" value="NZ_CAAAFK010000002.1"/>
</dbReference>